<gene>
    <name evidence="1" type="ORF">LEA_04082</name>
</gene>
<organism evidence="1">
    <name type="scientific">human gut metagenome</name>
    <dbReference type="NCBI Taxonomy" id="408170"/>
    <lineage>
        <taxon>unclassified sequences</taxon>
        <taxon>metagenomes</taxon>
        <taxon>organismal metagenomes</taxon>
    </lineage>
</organism>
<reference evidence="1" key="1">
    <citation type="journal article" date="2013" name="Environ. Microbiol.">
        <title>Microbiota from the distal guts of lean and obese adolescents exhibit partial functional redundancy besides clear differences in community structure.</title>
        <authorList>
            <person name="Ferrer M."/>
            <person name="Ruiz A."/>
            <person name="Lanza F."/>
            <person name="Haange S.B."/>
            <person name="Oberbach A."/>
            <person name="Till H."/>
            <person name="Bargiela R."/>
            <person name="Campoy C."/>
            <person name="Segura M.T."/>
            <person name="Richter M."/>
            <person name="von Bergen M."/>
            <person name="Seifert J."/>
            <person name="Suarez A."/>
        </authorList>
    </citation>
    <scope>NUCLEOTIDE SEQUENCE</scope>
</reference>
<proteinExistence type="predicted"/>
<accession>K1UH54</accession>
<evidence type="ECO:0000313" key="1">
    <source>
        <dbReference type="EMBL" id="EKC77620.1"/>
    </source>
</evidence>
<dbReference type="EMBL" id="AJWY01002698">
    <property type="protein sequence ID" value="EKC77620.1"/>
    <property type="molecule type" value="Genomic_DNA"/>
</dbReference>
<sequence length="180" mass="20453">ETLNACYLAADEAGDTAEMARLRQAGRPLIRKVLNAFRYCQKYLLGLMYERPIVPHQAPQETIALCQHIIDCLVRHDPATAVDQYVATVNNCLESYSIYFSPAVIDTLNDMNWGAGNQDNLYFGTNINFDKAEVEEASRSVYQRRAEIGGDFAKEIRVYRDAIDMEKKKLRADVHKETEA</sequence>
<name>K1UH54_9ZZZZ</name>
<comment type="caution">
    <text evidence="1">The sequence shown here is derived from an EMBL/GenBank/DDBJ whole genome shotgun (WGS) entry which is preliminary data.</text>
</comment>
<protein>
    <submittedName>
        <fullName evidence="1">Uncharacterized protein</fullName>
    </submittedName>
</protein>
<dbReference type="AlphaFoldDB" id="K1UH54"/>
<feature type="non-terminal residue" evidence="1">
    <location>
        <position position="1"/>
    </location>
</feature>
<feature type="non-terminal residue" evidence="1">
    <location>
        <position position="180"/>
    </location>
</feature>